<comment type="caution">
    <text evidence="1">The sequence shown here is derived from an EMBL/GenBank/DDBJ whole genome shotgun (WGS) entry which is preliminary data.</text>
</comment>
<dbReference type="AlphaFoldDB" id="A0A3M7Q103"/>
<protein>
    <submittedName>
        <fullName evidence="1">Uncharacterized protein</fullName>
    </submittedName>
</protein>
<reference evidence="1 2" key="1">
    <citation type="journal article" date="2018" name="Sci. Rep.">
        <title>Genomic signatures of local adaptation to the degree of environmental predictability in rotifers.</title>
        <authorList>
            <person name="Franch-Gras L."/>
            <person name="Hahn C."/>
            <person name="Garcia-Roger E.M."/>
            <person name="Carmona M.J."/>
            <person name="Serra M."/>
            <person name="Gomez A."/>
        </authorList>
    </citation>
    <scope>NUCLEOTIDE SEQUENCE [LARGE SCALE GENOMIC DNA]</scope>
    <source>
        <strain evidence="1">HYR1</strain>
    </source>
</reference>
<name>A0A3M7Q103_BRAPC</name>
<evidence type="ECO:0000313" key="1">
    <source>
        <dbReference type="EMBL" id="RNA04902.1"/>
    </source>
</evidence>
<gene>
    <name evidence="1" type="ORF">BpHYR1_022843</name>
</gene>
<evidence type="ECO:0000313" key="2">
    <source>
        <dbReference type="Proteomes" id="UP000276133"/>
    </source>
</evidence>
<dbReference type="EMBL" id="REGN01007924">
    <property type="protein sequence ID" value="RNA04902.1"/>
    <property type="molecule type" value="Genomic_DNA"/>
</dbReference>
<dbReference type="Proteomes" id="UP000276133">
    <property type="component" value="Unassembled WGS sequence"/>
</dbReference>
<accession>A0A3M7Q103</accession>
<organism evidence="1 2">
    <name type="scientific">Brachionus plicatilis</name>
    <name type="common">Marine rotifer</name>
    <name type="synonym">Brachionus muelleri</name>
    <dbReference type="NCBI Taxonomy" id="10195"/>
    <lineage>
        <taxon>Eukaryota</taxon>
        <taxon>Metazoa</taxon>
        <taxon>Spiralia</taxon>
        <taxon>Gnathifera</taxon>
        <taxon>Rotifera</taxon>
        <taxon>Eurotatoria</taxon>
        <taxon>Monogononta</taxon>
        <taxon>Pseudotrocha</taxon>
        <taxon>Ploima</taxon>
        <taxon>Brachionidae</taxon>
        <taxon>Brachionus</taxon>
    </lineage>
</organism>
<keyword evidence="2" id="KW-1185">Reference proteome</keyword>
<proteinExistence type="predicted"/>
<sequence>MDHFKNYVVDCLLGMDLIPQYPFFKQPIEQVRDVIGQMNHKLYQVPKYFSKNATSTQNSSSP</sequence>